<organism evidence="2">
    <name type="scientific">mine drainage metagenome</name>
    <dbReference type="NCBI Taxonomy" id="410659"/>
    <lineage>
        <taxon>unclassified sequences</taxon>
        <taxon>metagenomes</taxon>
        <taxon>ecological metagenomes</taxon>
    </lineage>
</organism>
<proteinExistence type="predicted"/>
<evidence type="ECO:0000313" key="2">
    <source>
        <dbReference type="EMBL" id="OIQ73410.1"/>
    </source>
</evidence>
<comment type="caution">
    <text evidence="2">The sequence shown here is derived from an EMBL/GenBank/DDBJ whole genome shotgun (WGS) entry which is preliminary data.</text>
</comment>
<protein>
    <submittedName>
        <fullName evidence="2">Uncharacterized protein</fullName>
    </submittedName>
</protein>
<sequence>MNTRETFILSTPSSSKSFDRRPNSIDKHPKHFLALQCECENKGAKRIQKYQENLENLRPSAQRPKQSRTQ</sequence>
<accession>A0A1J5PQJ6</accession>
<gene>
    <name evidence="2" type="ORF">GALL_449550</name>
</gene>
<reference evidence="2" key="1">
    <citation type="submission" date="2016-10" db="EMBL/GenBank/DDBJ databases">
        <title>Sequence of Gallionella enrichment culture.</title>
        <authorList>
            <person name="Poehlein A."/>
            <person name="Muehling M."/>
            <person name="Daniel R."/>
        </authorList>
    </citation>
    <scope>NUCLEOTIDE SEQUENCE</scope>
</reference>
<dbReference type="AlphaFoldDB" id="A0A1J5PQJ6"/>
<evidence type="ECO:0000256" key="1">
    <source>
        <dbReference type="SAM" id="MobiDB-lite"/>
    </source>
</evidence>
<dbReference type="EMBL" id="MLJW01002879">
    <property type="protein sequence ID" value="OIQ73410.1"/>
    <property type="molecule type" value="Genomic_DNA"/>
</dbReference>
<name>A0A1J5PQJ6_9ZZZZ</name>
<feature type="compositionally biased region" description="Polar residues" evidence="1">
    <location>
        <begin position="1"/>
        <end position="16"/>
    </location>
</feature>
<feature type="region of interest" description="Disordered" evidence="1">
    <location>
        <begin position="1"/>
        <end position="25"/>
    </location>
</feature>